<name>A0A1T5AMI0_9FIRM</name>
<sequence>MLQMYKGAINSPETIITNNISNTDTLIYVQDETKVPTDLPNLMVIGTGISAETIKVLSISGLAITVERAFQGTAKTWNAGTTIARNFTEYDYEALKNNVEELADNQGDLATLITTDKTNLVGAVNELVSQSAQHAQGNANKAHGGFKGALVKRTSNISIANTTYTSVPFQESVYDNSMFFNATNPTRLTIPEGVTKVKLKGFAHWSPNNTGVRIVALFKNGNIIEPRDTRLAQDESSQSFESPTFDVIAGDYFEMRVFHARGSALDLRFETYFAIEVVE</sequence>
<keyword evidence="2" id="KW-1185">Reference proteome</keyword>
<accession>A0A1T5AMI0</accession>
<dbReference type="OrthoDB" id="2667186at2"/>
<reference evidence="2" key="1">
    <citation type="submission" date="2017-02" db="EMBL/GenBank/DDBJ databases">
        <authorList>
            <person name="Varghese N."/>
            <person name="Submissions S."/>
        </authorList>
    </citation>
    <scope>NUCLEOTIDE SEQUENCE [LARGE SCALE GENOMIC DNA]</scope>
    <source>
        <strain evidence="2">ATCC 35199</strain>
    </source>
</reference>
<organism evidence="1 2">
    <name type="scientific">Acetoanaerobium noterae</name>
    <dbReference type="NCBI Taxonomy" id="745369"/>
    <lineage>
        <taxon>Bacteria</taxon>
        <taxon>Bacillati</taxon>
        <taxon>Bacillota</taxon>
        <taxon>Clostridia</taxon>
        <taxon>Peptostreptococcales</taxon>
        <taxon>Filifactoraceae</taxon>
        <taxon>Acetoanaerobium</taxon>
    </lineage>
</organism>
<dbReference type="RefSeq" id="WP_079588972.1">
    <property type="nucleotide sequence ID" value="NZ_FUYN01000002.1"/>
</dbReference>
<evidence type="ECO:0000313" key="2">
    <source>
        <dbReference type="Proteomes" id="UP000243406"/>
    </source>
</evidence>
<dbReference type="Proteomes" id="UP000243406">
    <property type="component" value="Unassembled WGS sequence"/>
</dbReference>
<dbReference type="AlphaFoldDB" id="A0A1T5AMI0"/>
<proteinExistence type="predicted"/>
<protein>
    <submittedName>
        <fullName evidence="1">Uncharacterized protein</fullName>
    </submittedName>
</protein>
<evidence type="ECO:0000313" key="1">
    <source>
        <dbReference type="EMBL" id="SKB36241.1"/>
    </source>
</evidence>
<dbReference type="EMBL" id="FUYN01000002">
    <property type="protein sequence ID" value="SKB36241.1"/>
    <property type="molecule type" value="Genomic_DNA"/>
</dbReference>
<gene>
    <name evidence="1" type="ORF">SAMN02745120_1035</name>
</gene>